<name>A0A699Q9W3_TANCI</name>
<comment type="caution">
    <text evidence="1">The sequence shown here is derived from an EMBL/GenBank/DDBJ whole genome shotgun (WGS) entry which is preliminary data.</text>
</comment>
<proteinExistence type="predicted"/>
<feature type="non-terminal residue" evidence="1">
    <location>
        <position position="1"/>
    </location>
</feature>
<dbReference type="SUPFAM" id="SSF49363">
    <property type="entry name" value="Purple acid phosphatase, N-terminal domain"/>
    <property type="match status" value="1"/>
</dbReference>
<dbReference type="GO" id="GO:0046872">
    <property type="term" value="F:metal ion binding"/>
    <property type="evidence" value="ECO:0007669"/>
    <property type="project" value="InterPro"/>
</dbReference>
<dbReference type="GO" id="GO:0003993">
    <property type="term" value="F:acid phosphatase activity"/>
    <property type="evidence" value="ECO:0007669"/>
    <property type="project" value="InterPro"/>
</dbReference>
<reference evidence="1" key="1">
    <citation type="journal article" date="2019" name="Sci. Rep.">
        <title>Draft genome of Tanacetum cinerariifolium, the natural source of mosquito coil.</title>
        <authorList>
            <person name="Yamashiro T."/>
            <person name="Shiraishi A."/>
            <person name="Satake H."/>
            <person name="Nakayama K."/>
        </authorList>
    </citation>
    <scope>NUCLEOTIDE SEQUENCE</scope>
</reference>
<dbReference type="AlphaFoldDB" id="A0A699Q9W3"/>
<accession>A0A699Q9W3</accession>
<organism evidence="1">
    <name type="scientific">Tanacetum cinerariifolium</name>
    <name type="common">Dalmatian daisy</name>
    <name type="synonym">Chrysanthemum cinerariifolium</name>
    <dbReference type="NCBI Taxonomy" id="118510"/>
    <lineage>
        <taxon>Eukaryota</taxon>
        <taxon>Viridiplantae</taxon>
        <taxon>Streptophyta</taxon>
        <taxon>Embryophyta</taxon>
        <taxon>Tracheophyta</taxon>
        <taxon>Spermatophyta</taxon>
        <taxon>Magnoliopsida</taxon>
        <taxon>eudicotyledons</taxon>
        <taxon>Gunneridae</taxon>
        <taxon>Pentapetalae</taxon>
        <taxon>asterids</taxon>
        <taxon>campanulids</taxon>
        <taxon>Asterales</taxon>
        <taxon>Asteraceae</taxon>
        <taxon>Asteroideae</taxon>
        <taxon>Anthemideae</taxon>
        <taxon>Anthemidinae</taxon>
        <taxon>Tanacetum</taxon>
    </lineage>
</organism>
<dbReference type="EMBL" id="BKCJ010983626">
    <property type="protein sequence ID" value="GFC59973.1"/>
    <property type="molecule type" value="Genomic_DNA"/>
</dbReference>
<evidence type="ECO:0000313" key="1">
    <source>
        <dbReference type="EMBL" id="GFC59973.1"/>
    </source>
</evidence>
<dbReference type="PANTHER" id="PTHR45778:SF6">
    <property type="entry name" value="INACTIVE PURPLE ACID PHOSPHATASE 24-RELATED"/>
    <property type="match status" value="1"/>
</dbReference>
<dbReference type="PANTHER" id="PTHR45778">
    <property type="entry name" value="PURPLE ACID PHOSPHATASE-RELATED"/>
    <property type="match status" value="1"/>
</dbReference>
<sequence>GASLTIQIINQRADFSFALFIGELDNSPVTFKNPKAPLYPRLAHGKSSNTITVTWTSGYDIDEATPYIEWDWKG</sequence>
<gene>
    <name evidence="1" type="ORF">Tci_831943</name>
</gene>
<dbReference type="InterPro" id="IPR008963">
    <property type="entry name" value="Purple_acid_Pase-like_N"/>
</dbReference>
<protein>
    <submittedName>
        <fullName evidence="1">Probable inactive purple acid phosphatase 27</fullName>
    </submittedName>
</protein>